<dbReference type="KEGG" id="byl:A4V09_09665"/>
<dbReference type="AlphaFoldDB" id="A0A1C7I8S6"/>
<proteinExistence type="predicted"/>
<evidence type="ECO:0000313" key="7">
    <source>
        <dbReference type="EMBL" id="ANU76005.1"/>
    </source>
</evidence>
<dbReference type="OrthoDB" id="9777636at2"/>
<evidence type="ECO:0000313" key="8">
    <source>
        <dbReference type="Proteomes" id="UP000092574"/>
    </source>
</evidence>
<dbReference type="Pfam" id="PF04055">
    <property type="entry name" value="Radical_SAM"/>
    <property type="match status" value="1"/>
</dbReference>
<accession>A0A1C7I8S6</accession>
<protein>
    <submittedName>
        <fullName evidence="7">Radical SAM protein</fullName>
    </submittedName>
</protein>
<keyword evidence="8" id="KW-1185">Reference proteome</keyword>
<comment type="cofactor">
    <cofactor evidence="1">
        <name>[4Fe-4S] cluster</name>
        <dbReference type="ChEBI" id="CHEBI:49883"/>
    </cofactor>
</comment>
<dbReference type="InterPro" id="IPR051198">
    <property type="entry name" value="BchE-like"/>
</dbReference>
<dbReference type="InterPro" id="IPR013785">
    <property type="entry name" value="Aldolase_TIM"/>
</dbReference>
<dbReference type="SUPFAM" id="SSF102114">
    <property type="entry name" value="Radical SAM enzymes"/>
    <property type="match status" value="1"/>
</dbReference>
<sequence>MHYTGTIWRPPYEASSLLLEVTAGCTHHRCKFCTLYEELPFKFRMSPLADIEEDLMELKEQSELWPDHHGRRVFLTGANPFVLKYGRLMEIASLIHRYHPAIETIGCFARVTDVTAKTDKELSNLRQAGYDGITIGIETGDDEALIFMDKGYLASDIIQQCSRLDKAGISYNFFYLTSISGAGRGEIGAKATAEVCNQLHPVRIGANMLTVYPESGLYQEIQKGNWKEEGELERYMELRTLVKNLKIPVYFGALGASNAFQLQGILPRDKEKLLYTLDQIIETVSEEELQRYRRNLPHL</sequence>
<dbReference type="Proteomes" id="UP000092574">
    <property type="component" value="Chromosome"/>
</dbReference>
<keyword evidence="5" id="KW-0411">Iron-sulfur</keyword>
<dbReference type="PANTHER" id="PTHR43409:SF4">
    <property type="entry name" value="RADICAL SAM SUPERFAMILY PROTEIN"/>
    <property type="match status" value="1"/>
</dbReference>
<dbReference type="InterPro" id="IPR058240">
    <property type="entry name" value="rSAM_sf"/>
</dbReference>
<dbReference type="SMART" id="SM00729">
    <property type="entry name" value="Elp3"/>
    <property type="match status" value="1"/>
</dbReference>
<dbReference type="InterPro" id="IPR006638">
    <property type="entry name" value="Elp3/MiaA/NifB-like_rSAM"/>
</dbReference>
<dbReference type="RefSeq" id="WP_065542182.1">
    <property type="nucleotide sequence ID" value="NZ_CP015405.2"/>
</dbReference>
<organism evidence="7 8">
    <name type="scientific">Blautia pseudococcoides</name>
    <dbReference type="NCBI Taxonomy" id="1796616"/>
    <lineage>
        <taxon>Bacteria</taxon>
        <taxon>Bacillati</taxon>
        <taxon>Bacillota</taxon>
        <taxon>Clostridia</taxon>
        <taxon>Lachnospirales</taxon>
        <taxon>Lachnospiraceae</taxon>
        <taxon>Blautia</taxon>
    </lineage>
</organism>
<dbReference type="GO" id="GO:0051536">
    <property type="term" value="F:iron-sulfur cluster binding"/>
    <property type="evidence" value="ECO:0007669"/>
    <property type="project" value="UniProtKB-KW"/>
</dbReference>
<dbReference type="SFLD" id="SFLDG01095">
    <property type="entry name" value="Uncharacterised_Radical_SAM_Su"/>
    <property type="match status" value="1"/>
</dbReference>
<gene>
    <name evidence="7" type="ORF">A4V09_09665</name>
</gene>
<evidence type="ECO:0000256" key="3">
    <source>
        <dbReference type="ARBA" id="ARBA00022723"/>
    </source>
</evidence>
<reference evidence="7" key="1">
    <citation type="submission" date="2017-04" db="EMBL/GenBank/DDBJ databases">
        <title>Complete Genome Sequences of Twelve Strains of a Stable Defined Moderately Diverse Mouse Microbiota 2 (sDMDMm2).</title>
        <authorList>
            <person name="Uchimura Y."/>
            <person name="Wyss M."/>
            <person name="Brugiroux S."/>
            <person name="Limenitakis J.P."/>
            <person name="Stecher B."/>
            <person name="McCoy K.D."/>
            <person name="Macpherson A.J."/>
        </authorList>
    </citation>
    <scope>NUCLEOTIDE SEQUENCE</scope>
    <source>
        <strain evidence="7">YL58</strain>
    </source>
</reference>
<feature type="domain" description="Radical SAM core" evidence="6">
    <location>
        <begin position="11"/>
        <end position="248"/>
    </location>
</feature>
<evidence type="ECO:0000259" key="6">
    <source>
        <dbReference type="PROSITE" id="PS51918"/>
    </source>
</evidence>
<dbReference type="EMBL" id="CP015405">
    <property type="protein sequence ID" value="ANU76005.1"/>
    <property type="molecule type" value="Genomic_DNA"/>
</dbReference>
<dbReference type="STRING" id="1796616.A4V09_09665"/>
<evidence type="ECO:0000256" key="5">
    <source>
        <dbReference type="ARBA" id="ARBA00023014"/>
    </source>
</evidence>
<dbReference type="PROSITE" id="PS51918">
    <property type="entry name" value="RADICAL_SAM"/>
    <property type="match status" value="1"/>
</dbReference>
<keyword evidence="3" id="KW-0479">Metal-binding</keyword>
<dbReference type="GO" id="GO:0003824">
    <property type="term" value="F:catalytic activity"/>
    <property type="evidence" value="ECO:0007669"/>
    <property type="project" value="InterPro"/>
</dbReference>
<name>A0A1C7I8S6_9FIRM</name>
<evidence type="ECO:0000256" key="1">
    <source>
        <dbReference type="ARBA" id="ARBA00001966"/>
    </source>
</evidence>
<dbReference type="CDD" id="cd01335">
    <property type="entry name" value="Radical_SAM"/>
    <property type="match status" value="1"/>
</dbReference>
<dbReference type="InterPro" id="IPR007197">
    <property type="entry name" value="rSAM"/>
</dbReference>
<keyword evidence="2" id="KW-0949">S-adenosyl-L-methionine</keyword>
<keyword evidence="4" id="KW-0408">Iron</keyword>
<evidence type="ECO:0000256" key="4">
    <source>
        <dbReference type="ARBA" id="ARBA00023004"/>
    </source>
</evidence>
<dbReference type="Gene3D" id="3.20.20.70">
    <property type="entry name" value="Aldolase class I"/>
    <property type="match status" value="1"/>
</dbReference>
<dbReference type="SFLD" id="SFLDS00029">
    <property type="entry name" value="Radical_SAM"/>
    <property type="match status" value="1"/>
</dbReference>
<dbReference type="SFLD" id="SFLDG01082">
    <property type="entry name" value="B12-binding_domain_containing"/>
    <property type="match status" value="1"/>
</dbReference>
<dbReference type="PANTHER" id="PTHR43409">
    <property type="entry name" value="ANAEROBIC MAGNESIUM-PROTOPORPHYRIN IX MONOMETHYL ESTER CYCLASE-RELATED"/>
    <property type="match status" value="1"/>
</dbReference>
<dbReference type="GO" id="GO:0046872">
    <property type="term" value="F:metal ion binding"/>
    <property type="evidence" value="ECO:0007669"/>
    <property type="project" value="UniProtKB-KW"/>
</dbReference>
<evidence type="ECO:0000256" key="2">
    <source>
        <dbReference type="ARBA" id="ARBA00022691"/>
    </source>
</evidence>